<organism evidence="1">
    <name type="scientific">Marseillevirus LCMAC201</name>
    <dbReference type="NCBI Taxonomy" id="2506605"/>
    <lineage>
        <taxon>Viruses</taxon>
        <taxon>Varidnaviria</taxon>
        <taxon>Bamfordvirae</taxon>
        <taxon>Nucleocytoviricota</taxon>
        <taxon>Megaviricetes</taxon>
        <taxon>Pimascovirales</taxon>
        <taxon>Pimascovirales incertae sedis</taxon>
        <taxon>Marseilleviridae</taxon>
    </lineage>
</organism>
<dbReference type="Gene3D" id="2.60.120.40">
    <property type="match status" value="1"/>
</dbReference>
<name>A0A481YVZ7_9VIRU</name>
<protein>
    <submittedName>
        <fullName evidence="1">Uncharacterized protein</fullName>
    </submittedName>
</protein>
<dbReference type="InterPro" id="IPR008983">
    <property type="entry name" value="Tumour_necrosis_fac-like_dom"/>
</dbReference>
<sequence length="220" mass="23447">MPDHQFTRIHRDIRPTVGNNIIKLKAPPKTSLATAGNGVANEGEVILNRSDRNFYGHNGRRWLQLTGSSGTAYTSRTSSTAQTIDAGDNQNLPFELINSEKNITGTTVIAATTQTTFTVGIPGLYHISCSITVVLGDSIVSPPTNSFVELALFVNGVDSSKASTTIDGVTPGESHVLTIGAIIPLTTSDVVSINLESLFGETNYLGDPRSSFIMTYVDTT</sequence>
<proteinExistence type="predicted"/>
<accession>A0A481YVZ7</accession>
<dbReference type="EMBL" id="MK500349">
    <property type="protein sequence ID" value="QBK87368.1"/>
    <property type="molecule type" value="Genomic_DNA"/>
</dbReference>
<reference evidence="1" key="1">
    <citation type="journal article" date="2019" name="MBio">
        <title>Virus Genomes from Deep Sea Sediments Expand the Ocean Megavirome and Support Independent Origins of Viral Gigantism.</title>
        <authorList>
            <person name="Backstrom D."/>
            <person name="Yutin N."/>
            <person name="Jorgensen S.L."/>
            <person name="Dharamshi J."/>
            <person name="Homa F."/>
            <person name="Zaremba-Niedwiedzka K."/>
            <person name="Spang A."/>
            <person name="Wolf Y.I."/>
            <person name="Koonin E.V."/>
            <person name="Ettema T.J."/>
        </authorList>
    </citation>
    <scope>NUCLEOTIDE SEQUENCE</scope>
</reference>
<gene>
    <name evidence="1" type="ORF">LCMAC201_02780</name>
</gene>
<evidence type="ECO:0000313" key="1">
    <source>
        <dbReference type="EMBL" id="QBK87368.1"/>
    </source>
</evidence>